<feature type="transmembrane region" description="Helical" evidence="1">
    <location>
        <begin position="535"/>
        <end position="557"/>
    </location>
</feature>
<feature type="transmembrane region" description="Helical" evidence="1">
    <location>
        <begin position="319"/>
        <end position="336"/>
    </location>
</feature>
<protein>
    <recommendedName>
        <fullName evidence="4">DUF2339 domain-containing protein</fullName>
    </recommendedName>
</protein>
<feature type="transmembrane region" description="Helical" evidence="1">
    <location>
        <begin position="261"/>
        <end position="278"/>
    </location>
</feature>
<accession>A0A918CEU4</accession>
<feature type="transmembrane region" description="Helical" evidence="1">
    <location>
        <begin position="500"/>
        <end position="523"/>
    </location>
</feature>
<gene>
    <name evidence="2" type="ORF">GCM10008957_35850</name>
</gene>
<comment type="caution">
    <text evidence="2">The sequence shown here is derived from an EMBL/GenBank/DDBJ whole genome shotgun (WGS) entry which is preliminary data.</text>
</comment>
<feature type="transmembrane region" description="Helical" evidence="1">
    <location>
        <begin position="290"/>
        <end position="307"/>
    </location>
</feature>
<reference evidence="2" key="1">
    <citation type="journal article" date="2014" name="Int. J. Syst. Evol. Microbiol.">
        <title>Complete genome sequence of Corynebacterium casei LMG S-19264T (=DSM 44701T), isolated from a smear-ripened cheese.</title>
        <authorList>
            <consortium name="US DOE Joint Genome Institute (JGI-PGF)"/>
            <person name="Walter F."/>
            <person name="Albersmeier A."/>
            <person name="Kalinowski J."/>
            <person name="Ruckert C."/>
        </authorList>
    </citation>
    <scope>NUCLEOTIDE SEQUENCE</scope>
    <source>
        <strain evidence="2">JCM 31311</strain>
    </source>
</reference>
<dbReference type="Proteomes" id="UP000603865">
    <property type="component" value="Unassembled WGS sequence"/>
</dbReference>
<feature type="transmembrane region" description="Helical" evidence="1">
    <location>
        <begin position="628"/>
        <end position="647"/>
    </location>
</feature>
<keyword evidence="1" id="KW-1133">Transmembrane helix</keyword>
<reference evidence="2" key="2">
    <citation type="submission" date="2020-09" db="EMBL/GenBank/DDBJ databases">
        <authorList>
            <person name="Sun Q."/>
            <person name="Ohkuma M."/>
        </authorList>
    </citation>
    <scope>NUCLEOTIDE SEQUENCE</scope>
    <source>
        <strain evidence="2">JCM 31311</strain>
    </source>
</reference>
<dbReference type="AlphaFoldDB" id="A0A918CEU4"/>
<feature type="transmembrane region" description="Helical" evidence="1">
    <location>
        <begin position="230"/>
        <end position="249"/>
    </location>
</feature>
<feature type="transmembrane region" description="Helical" evidence="1">
    <location>
        <begin position="177"/>
        <end position="194"/>
    </location>
</feature>
<feature type="transmembrane region" description="Helical" evidence="1">
    <location>
        <begin position="659"/>
        <end position="676"/>
    </location>
</feature>
<evidence type="ECO:0008006" key="4">
    <source>
        <dbReference type="Google" id="ProtNLM"/>
    </source>
</evidence>
<keyword evidence="3" id="KW-1185">Reference proteome</keyword>
<dbReference type="RefSeq" id="WP_189091877.1">
    <property type="nucleotide sequence ID" value="NZ_BMQL01000024.1"/>
</dbReference>
<evidence type="ECO:0000313" key="2">
    <source>
        <dbReference type="EMBL" id="GGR20255.1"/>
    </source>
</evidence>
<feature type="transmembrane region" description="Helical" evidence="1">
    <location>
        <begin position="375"/>
        <end position="395"/>
    </location>
</feature>
<feature type="transmembrane region" description="Helical" evidence="1">
    <location>
        <begin position="342"/>
        <end position="363"/>
    </location>
</feature>
<evidence type="ECO:0000313" key="3">
    <source>
        <dbReference type="Proteomes" id="UP000603865"/>
    </source>
</evidence>
<feature type="transmembrane region" description="Helical" evidence="1">
    <location>
        <begin position="595"/>
        <end position="616"/>
    </location>
</feature>
<dbReference type="EMBL" id="BMQL01000024">
    <property type="protein sequence ID" value="GGR20255.1"/>
    <property type="molecule type" value="Genomic_DNA"/>
</dbReference>
<organism evidence="2 3">
    <name type="scientific">Deinococcus ruber</name>
    <dbReference type="NCBI Taxonomy" id="1848197"/>
    <lineage>
        <taxon>Bacteria</taxon>
        <taxon>Thermotogati</taxon>
        <taxon>Deinococcota</taxon>
        <taxon>Deinococci</taxon>
        <taxon>Deinococcales</taxon>
        <taxon>Deinococcaceae</taxon>
        <taxon>Deinococcus</taxon>
    </lineage>
</organism>
<name>A0A918CEU4_9DEIO</name>
<feature type="transmembrane region" description="Helical" evidence="1">
    <location>
        <begin position="127"/>
        <end position="144"/>
    </location>
</feature>
<keyword evidence="1" id="KW-0812">Transmembrane</keyword>
<proteinExistence type="predicted"/>
<feature type="transmembrane region" description="Helical" evidence="1">
    <location>
        <begin position="150"/>
        <end position="170"/>
    </location>
</feature>
<feature type="transmembrane region" description="Helical" evidence="1">
    <location>
        <begin position="97"/>
        <end position="115"/>
    </location>
</feature>
<keyword evidence="1" id="KW-0472">Membrane</keyword>
<evidence type="ECO:0000256" key="1">
    <source>
        <dbReference type="SAM" id="Phobius"/>
    </source>
</evidence>
<sequence>MIVLIFILCVLVAVLFQQLSALRRRVDALEAQAAHRSVPNESGLQPAFQPPANAAFPVAGSTVPGEADSAAVPDTQPVWPAQRAPAVPRAPLDLQRWLTRAGIAATLIGAAYVLSILEAQGVIGPQWRILAGLGLGGFLTWRATRSGARWQAETFGTLGMAVSLLTLTFAARTSGGVTWTALMTLIAFSSVYLARSWGGIGTPLTSLGALAVALPLSQSVPGPHLWSLDLPGLLCMAWTLVSLALLPLLPDRDGQEARNAAASGGLALTLLLVFNLAAEVGVLNDNRPERLTLTLGVATLTLLGMVLRRTTPQNRREAARTLVAGAAITTGSWTLATILHLAWFWAPAIAALVSAAFFGAARYAPLRGHADRKVLARLTFTSALVAAATAALLALNLHPHIRLNSALFAGAAALLSVLVAALSLNAADAERADAGIKPAAPLLLALAPCVPLALIFGLAGMVLPGVVWLARRPVPRELPTSRPLSGWTLAAVSSWRTLPLALWALVALPLLASGPAGLWRWTGLYSVRSQPTPDLAALAEYALLLLGAAALLVFASVKILAPRQERQPWPAALLLAWSGAWLFAALLAHGQSTTSASFVLTTPWLAMLGGWLLLRAQAKQPGVPAWKWALWMSGAAVLLFALLRVLLFDLAGTDPLVRAAGLLGAGLITVLAGVRFPPPPRDVVG</sequence>
<feature type="transmembrane region" description="Helical" evidence="1">
    <location>
        <begin position="439"/>
        <end position="470"/>
    </location>
</feature>
<feature type="transmembrane region" description="Helical" evidence="1">
    <location>
        <begin position="569"/>
        <end position="588"/>
    </location>
</feature>
<feature type="transmembrane region" description="Helical" evidence="1">
    <location>
        <begin position="407"/>
        <end position="427"/>
    </location>
</feature>